<dbReference type="GO" id="GO:0003723">
    <property type="term" value="F:RNA binding"/>
    <property type="evidence" value="ECO:0007669"/>
    <property type="project" value="InterPro"/>
</dbReference>
<evidence type="ECO:0000259" key="1">
    <source>
        <dbReference type="SMART" id="SM00873"/>
    </source>
</evidence>
<dbReference type="PANTHER" id="PTHR39209">
    <property type="match status" value="1"/>
</dbReference>
<dbReference type="OrthoDB" id="9789812at2"/>
<dbReference type="InterPro" id="IPR005146">
    <property type="entry name" value="B3/B4_tRNA-bd"/>
</dbReference>
<dbReference type="AlphaFoldDB" id="A0A0B5AJR8"/>
<dbReference type="SMART" id="SM00873">
    <property type="entry name" value="B3_4"/>
    <property type="match status" value="1"/>
</dbReference>
<dbReference type="HOGENOM" id="CLU_076869_2_1_9"/>
<dbReference type="BioCyc" id="JESP1508404:G14D9-10527-MONOMER"/>
<dbReference type="KEGG" id="jeo:JMA_12730"/>
<accession>A0A0B5AJR8</accession>
<dbReference type="STRING" id="1508404.JMA_12730"/>
<dbReference type="Pfam" id="PF03483">
    <property type="entry name" value="B3_4"/>
    <property type="match status" value="1"/>
</dbReference>
<dbReference type="EC" id="6.1.1.20" evidence="2"/>
<dbReference type="PANTHER" id="PTHR39209:SF2">
    <property type="entry name" value="CYTOPLASMIC PROTEIN"/>
    <property type="match status" value="1"/>
</dbReference>
<name>A0A0B5AJR8_9BACL</name>
<keyword evidence="2" id="KW-0436">Ligase</keyword>
<dbReference type="InterPro" id="IPR020825">
    <property type="entry name" value="Phe-tRNA_synthase-like_B3/B4"/>
</dbReference>
<organism evidence="2 3">
    <name type="scientific">Jeotgalibacillus malaysiensis</name>
    <dbReference type="NCBI Taxonomy" id="1508404"/>
    <lineage>
        <taxon>Bacteria</taxon>
        <taxon>Bacillati</taxon>
        <taxon>Bacillota</taxon>
        <taxon>Bacilli</taxon>
        <taxon>Bacillales</taxon>
        <taxon>Caryophanaceae</taxon>
        <taxon>Jeotgalibacillus</taxon>
    </lineage>
</organism>
<sequence length="216" mass="24252">MEVSVHSSLSDYSFGIIHYRNVTVSESPQMLKGRLQLFQESLFFDLKDKKPADFEGIAEWRQLFKQIGKDPNRYRPSTEALLRRISKQNYLPSANSAVDLNNFFSLQYETPLGIYDAQNISGSVEIRVGSKDEQFKGLNGRENSAENLIIASDDLGPFGSPSVDSVRTAVSRETTEAIHIVYFRPSLPAEDQEKLLDSLKHMFIQVNGGTATSKIV</sequence>
<keyword evidence="3" id="KW-1185">Reference proteome</keyword>
<protein>
    <submittedName>
        <fullName evidence="2">Phenylalanine-tRNA ligase</fullName>
        <ecNumber evidence="2">6.1.1.20</ecNumber>
    </submittedName>
</protein>
<gene>
    <name evidence="2" type="ORF">JMA_12730</name>
</gene>
<feature type="domain" description="B3/B4 tRNA-binding" evidence="1">
    <location>
        <begin position="58"/>
        <end position="208"/>
    </location>
</feature>
<dbReference type="Proteomes" id="UP000031449">
    <property type="component" value="Chromosome"/>
</dbReference>
<dbReference type="EMBL" id="CP009416">
    <property type="protein sequence ID" value="AJD90590.1"/>
    <property type="molecule type" value="Genomic_DNA"/>
</dbReference>
<dbReference type="GO" id="GO:0004826">
    <property type="term" value="F:phenylalanine-tRNA ligase activity"/>
    <property type="evidence" value="ECO:0007669"/>
    <property type="project" value="UniProtKB-EC"/>
</dbReference>
<proteinExistence type="predicted"/>
<dbReference type="SUPFAM" id="SSF56037">
    <property type="entry name" value="PheT/TilS domain"/>
    <property type="match status" value="1"/>
</dbReference>
<evidence type="ECO:0000313" key="2">
    <source>
        <dbReference type="EMBL" id="AJD90590.1"/>
    </source>
</evidence>
<evidence type="ECO:0000313" key="3">
    <source>
        <dbReference type="Proteomes" id="UP000031449"/>
    </source>
</evidence>
<reference evidence="2 3" key="1">
    <citation type="submission" date="2014-08" db="EMBL/GenBank/DDBJ databases">
        <title>Complete genome of a marine bacteria Jeotgalibacillus malaysiensis.</title>
        <authorList>
            <person name="Yaakop A.S."/>
            <person name="Chan K.-G."/>
            <person name="Goh K.M."/>
        </authorList>
    </citation>
    <scope>NUCLEOTIDE SEQUENCE [LARGE SCALE GENOMIC DNA]</scope>
    <source>
        <strain evidence="2 3">D5</strain>
    </source>
</reference>
<dbReference type="Gene3D" id="3.50.40.10">
    <property type="entry name" value="Phenylalanyl-trna Synthetase, Chain B, domain 3"/>
    <property type="match status" value="1"/>
</dbReference>